<organism evidence="3 4">
    <name type="scientific">Aspergillus turcosus</name>
    <dbReference type="NCBI Taxonomy" id="1245748"/>
    <lineage>
        <taxon>Eukaryota</taxon>
        <taxon>Fungi</taxon>
        <taxon>Dikarya</taxon>
        <taxon>Ascomycota</taxon>
        <taxon>Pezizomycotina</taxon>
        <taxon>Eurotiomycetes</taxon>
        <taxon>Eurotiomycetidae</taxon>
        <taxon>Eurotiales</taxon>
        <taxon>Aspergillaceae</taxon>
        <taxon>Aspergillus</taxon>
        <taxon>Aspergillus subgen. Fumigati</taxon>
    </lineage>
</organism>
<evidence type="ECO:0008006" key="5">
    <source>
        <dbReference type="Google" id="ProtNLM"/>
    </source>
</evidence>
<proteinExistence type="predicted"/>
<gene>
    <name evidence="3" type="ORF">CFD26_106105</name>
</gene>
<evidence type="ECO:0000313" key="4">
    <source>
        <dbReference type="Proteomes" id="UP000215289"/>
    </source>
</evidence>
<evidence type="ECO:0000256" key="1">
    <source>
        <dbReference type="ARBA" id="ARBA00022737"/>
    </source>
</evidence>
<dbReference type="SUPFAM" id="SSF82185">
    <property type="entry name" value="Histone H3 K4-specific methyltransferase SET7/9 N-terminal domain"/>
    <property type="match status" value="1"/>
</dbReference>
<sequence length="95" mass="10324">MATTAWHAGPLTANAGPGNYEGYVAVIPPPPPSTGPGTHGQPLGQGTMWFTSGNFYEGMWSNGRYHGKGILRTATFEQRDYRPRHHELQGQGNQT</sequence>
<evidence type="ECO:0000313" key="3">
    <source>
        <dbReference type="EMBL" id="RLL98730.1"/>
    </source>
</evidence>
<dbReference type="InterPro" id="IPR003409">
    <property type="entry name" value="MORN"/>
</dbReference>
<feature type="region of interest" description="Disordered" evidence="2">
    <location>
        <begin position="24"/>
        <end position="46"/>
    </location>
</feature>
<dbReference type="Pfam" id="PF02493">
    <property type="entry name" value="MORN"/>
    <property type="match status" value="2"/>
</dbReference>
<comment type="caution">
    <text evidence="3">The sequence shown here is derived from an EMBL/GenBank/DDBJ whole genome shotgun (WGS) entry which is preliminary data.</text>
</comment>
<feature type="region of interest" description="Disordered" evidence="2">
    <location>
        <begin position="76"/>
        <end position="95"/>
    </location>
</feature>
<dbReference type="AlphaFoldDB" id="A0A3R7ILA6"/>
<keyword evidence="4" id="KW-1185">Reference proteome</keyword>
<name>A0A3R7ILA6_9EURO</name>
<protein>
    <recommendedName>
        <fullName evidence="5">MORN repeat-containing protein 5</fullName>
    </recommendedName>
</protein>
<dbReference type="OrthoDB" id="294378at2759"/>
<dbReference type="Proteomes" id="UP000215289">
    <property type="component" value="Unassembled WGS sequence"/>
</dbReference>
<dbReference type="Gene3D" id="2.20.110.10">
    <property type="entry name" value="Histone H3 K4-specific methyltransferase SET7/9 N-terminal domain"/>
    <property type="match status" value="1"/>
</dbReference>
<evidence type="ECO:0000256" key="2">
    <source>
        <dbReference type="SAM" id="MobiDB-lite"/>
    </source>
</evidence>
<accession>A0A3R7ILA6</accession>
<keyword evidence="1" id="KW-0677">Repeat</keyword>
<reference evidence="3 4" key="1">
    <citation type="submission" date="2018-08" db="EMBL/GenBank/DDBJ databases">
        <title>Draft genome sequences of two Aspergillus turcosus clinical strains isolated from bronchoalveolar lavage fluid: one azole-susceptible and the other azole-resistant.</title>
        <authorList>
            <person name="Parent-Michaud M."/>
            <person name="Dufresne P.J."/>
            <person name="Fournier E."/>
            <person name="Martineau C."/>
            <person name="Moreira S."/>
            <person name="Perkins V."/>
            <person name="De Repentigny L."/>
            <person name="Dufresne S.F."/>
        </authorList>
    </citation>
    <scope>NUCLEOTIDE SEQUENCE [LARGE SCALE GENOMIC DNA]</scope>
    <source>
        <strain evidence="3">HMR AF 1038</strain>
    </source>
</reference>
<dbReference type="EMBL" id="NIDN02000046">
    <property type="protein sequence ID" value="RLL98730.1"/>
    <property type="molecule type" value="Genomic_DNA"/>
</dbReference>